<dbReference type="Proteomes" id="UP001328107">
    <property type="component" value="Unassembled WGS sequence"/>
</dbReference>
<dbReference type="Gene3D" id="1.10.880.10">
    <property type="entry name" value="Transcription factor, Skn-1-like, DNA-binding domain"/>
    <property type="match status" value="1"/>
</dbReference>
<dbReference type="EMBL" id="BTRK01000006">
    <property type="protein sequence ID" value="GMR57690.1"/>
    <property type="molecule type" value="Genomic_DNA"/>
</dbReference>
<proteinExistence type="predicted"/>
<sequence length="87" mass="9751">YLCISHFSPSDYIHYADYKELRYDAVPFFDDSLDDRVALNSRVACRGPQAKKERLAVSNGLPLSAAEISQLSLSDLKKLLKADSLTE</sequence>
<feature type="non-terminal residue" evidence="1">
    <location>
        <position position="1"/>
    </location>
</feature>
<keyword evidence="2" id="KW-1185">Reference proteome</keyword>
<evidence type="ECO:0000313" key="2">
    <source>
        <dbReference type="Proteomes" id="UP001328107"/>
    </source>
</evidence>
<accession>A0AAN5IB35</accession>
<organism evidence="1 2">
    <name type="scientific">Pristionchus mayeri</name>
    <dbReference type="NCBI Taxonomy" id="1317129"/>
    <lineage>
        <taxon>Eukaryota</taxon>
        <taxon>Metazoa</taxon>
        <taxon>Ecdysozoa</taxon>
        <taxon>Nematoda</taxon>
        <taxon>Chromadorea</taxon>
        <taxon>Rhabditida</taxon>
        <taxon>Rhabditina</taxon>
        <taxon>Diplogasteromorpha</taxon>
        <taxon>Diplogasteroidea</taxon>
        <taxon>Neodiplogasteridae</taxon>
        <taxon>Pristionchus</taxon>
    </lineage>
</organism>
<protein>
    <submittedName>
        <fullName evidence="1">Uncharacterized protein</fullName>
    </submittedName>
</protein>
<evidence type="ECO:0000313" key="1">
    <source>
        <dbReference type="EMBL" id="GMR57690.1"/>
    </source>
</evidence>
<reference evidence="2" key="1">
    <citation type="submission" date="2022-10" db="EMBL/GenBank/DDBJ databases">
        <title>Genome assembly of Pristionchus species.</title>
        <authorList>
            <person name="Yoshida K."/>
            <person name="Sommer R.J."/>
        </authorList>
    </citation>
    <scope>NUCLEOTIDE SEQUENCE [LARGE SCALE GENOMIC DNA]</scope>
    <source>
        <strain evidence="2">RS5460</strain>
    </source>
</reference>
<gene>
    <name evidence="1" type="ORF">PMAYCL1PPCAC_27885</name>
</gene>
<feature type="non-terminal residue" evidence="1">
    <location>
        <position position="87"/>
    </location>
</feature>
<dbReference type="AlphaFoldDB" id="A0AAN5IB35"/>
<name>A0AAN5IB35_9BILA</name>
<comment type="caution">
    <text evidence="1">The sequence shown here is derived from an EMBL/GenBank/DDBJ whole genome shotgun (WGS) entry which is preliminary data.</text>
</comment>